<dbReference type="Pfam" id="PF07508">
    <property type="entry name" value="Recombinase"/>
    <property type="match status" value="1"/>
</dbReference>
<evidence type="ECO:0000256" key="1">
    <source>
        <dbReference type="ARBA" id="ARBA00023125"/>
    </source>
</evidence>
<dbReference type="SMART" id="SM00857">
    <property type="entry name" value="Resolvase"/>
    <property type="match status" value="1"/>
</dbReference>
<dbReference type="AlphaFoldDB" id="A0A7W3CDZ4"/>
<feature type="coiled-coil region" evidence="3">
    <location>
        <begin position="417"/>
        <end position="444"/>
    </location>
</feature>
<organism evidence="7 9">
    <name type="scientific">Enterobacter asburiae</name>
    <dbReference type="NCBI Taxonomy" id="61645"/>
    <lineage>
        <taxon>Bacteria</taxon>
        <taxon>Pseudomonadati</taxon>
        <taxon>Pseudomonadota</taxon>
        <taxon>Gammaproteobacteria</taxon>
        <taxon>Enterobacterales</taxon>
        <taxon>Enterobacteriaceae</taxon>
        <taxon>Enterobacter</taxon>
        <taxon>Enterobacter cloacae complex</taxon>
    </lineage>
</organism>
<evidence type="ECO:0000313" key="9">
    <source>
        <dbReference type="Proteomes" id="UP000533461"/>
    </source>
</evidence>
<dbReference type="Gene3D" id="3.40.50.1390">
    <property type="entry name" value="Resolvase, N-terminal catalytic domain"/>
    <property type="match status" value="1"/>
</dbReference>
<evidence type="ECO:0000313" key="8">
    <source>
        <dbReference type="EMBL" id="MBJ6596868.1"/>
    </source>
</evidence>
<dbReference type="PROSITE" id="PS51737">
    <property type="entry name" value="RECOMBINASE_DNA_BIND"/>
    <property type="match status" value="1"/>
</dbReference>
<name>A0A7W3CDZ4_ENTAS</name>
<dbReference type="Pfam" id="PF00239">
    <property type="entry name" value="Resolvase"/>
    <property type="match status" value="1"/>
</dbReference>
<dbReference type="PROSITE" id="PS51736">
    <property type="entry name" value="RECOMBINASES_3"/>
    <property type="match status" value="1"/>
</dbReference>
<dbReference type="RefSeq" id="WP_052953595.1">
    <property type="nucleotide sequence ID" value="NZ_CP077411.1"/>
</dbReference>
<dbReference type="GO" id="GO:0003677">
    <property type="term" value="F:DNA binding"/>
    <property type="evidence" value="ECO:0007669"/>
    <property type="project" value="UniProtKB-KW"/>
</dbReference>
<feature type="region of interest" description="Disordered" evidence="4">
    <location>
        <begin position="539"/>
        <end position="564"/>
    </location>
</feature>
<dbReference type="InterPro" id="IPR050639">
    <property type="entry name" value="SSR_resolvase"/>
</dbReference>
<gene>
    <name evidence="7" type="ORF">HV056_24080</name>
    <name evidence="8" type="ORF">JGT27_14310</name>
</gene>
<comment type="caution">
    <text evidence="7">The sequence shown here is derived from an EMBL/GenBank/DDBJ whole genome shotgun (WGS) entry which is preliminary data.</text>
</comment>
<feature type="domain" description="Resolvase/invertase-type recombinase catalytic" evidence="5">
    <location>
        <begin position="5"/>
        <end position="163"/>
    </location>
</feature>
<evidence type="ECO:0000259" key="6">
    <source>
        <dbReference type="PROSITE" id="PS51737"/>
    </source>
</evidence>
<keyword evidence="1" id="KW-0238">DNA-binding</keyword>
<sequence>MRSPKAYSYVRFSTPKQAQGDSYRRQLQHARDYCLTHNLVLDDKAIEDFGVSAFRGSNRTDGALGRFIDAVKCGEIERGSYLLVESVDRLSRQAIEEALTQFLEIVREGIVIVTLSDNQVFRSGEVDFTKLIVSIVYMARANDESEMKSRRSRAAWSNGRQQARDNNKVIANSRLPSWLTLEGDKIVPIPERVAIVNEMFQMARTGQGYQQIAKVFRDKNYKTFGQGKVWRPAGIQSVIKSRAVIGEFQPHIIYDGKRIPDGEPIIDYYPVIVSPAIFAEVQHIVDKRSNHSGSYRKGLYNNLFSGVIRCQCGELLRFHNKGSKGQVRNYLVCPMEGVTGCQLPYLLYNRLEPQLLQAVCRLSKVMHQRQPSTAKVLTLKDELAVLQGQLDIEIKKRKKAAQSMLDFDDDATFRALFEECKATCQALEGKVLQLEDDIMRLELSNRTIYRLLRPEDLSSTEHRQQFNSQLKSSIQIEFIHDNTQLVAVYRDLDDNLMLEQAFGPKLMSSTVHDYDGHICVKTIADAPYVDPNWLSEEWDDYAEDSPDSGSGIDEEFGAWRAEDE</sequence>
<dbReference type="EMBL" id="JABXRP010000003">
    <property type="protein sequence ID" value="MBA8079563.1"/>
    <property type="molecule type" value="Genomic_DNA"/>
</dbReference>
<evidence type="ECO:0000259" key="5">
    <source>
        <dbReference type="PROSITE" id="PS51736"/>
    </source>
</evidence>
<evidence type="ECO:0000256" key="2">
    <source>
        <dbReference type="ARBA" id="ARBA00023172"/>
    </source>
</evidence>
<evidence type="ECO:0000256" key="3">
    <source>
        <dbReference type="SAM" id="Coils"/>
    </source>
</evidence>
<keyword evidence="3" id="KW-0175">Coiled coil</keyword>
<protein>
    <submittedName>
        <fullName evidence="7">Recombinase family protein</fullName>
    </submittedName>
</protein>
<dbReference type="Proteomes" id="UP000641429">
    <property type="component" value="Unassembled WGS sequence"/>
</dbReference>
<dbReference type="SUPFAM" id="SSF53041">
    <property type="entry name" value="Resolvase-like"/>
    <property type="match status" value="1"/>
</dbReference>
<dbReference type="GO" id="GO:0000150">
    <property type="term" value="F:DNA strand exchange activity"/>
    <property type="evidence" value="ECO:0007669"/>
    <property type="project" value="InterPro"/>
</dbReference>
<proteinExistence type="predicted"/>
<dbReference type="CDD" id="cd00338">
    <property type="entry name" value="Ser_Recombinase"/>
    <property type="match status" value="1"/>
</dbReference>
<dbReference type="PANTHER" id="PTHR30461">
    <property type="entry name" value="DNA-INVERTASE FROM LAMBDOID PROPHAGE"/>
    <property type="match status" value="1"/>
</dbReference>
<dbReference type="Proteomes" id="UP000533461">
    <property type="component" value="Unassembled WGS sequence"/>
</dbReference>
<keyword evidence="2" id="KW-0233">DNA recombination</keyword>
<dbReference type="InterPro" id="IPR036162">
    <property type="entry name" value="Resolvase-like_N_sf"/>
</dbReference>
<evidence type="ECO:0000313" key="7">
    <source>
        <dbReference type="EMBL" id="MBA8079563.1"/>
    </source>
</evidence>
<dbReference type="PANTHER" id="PTHR30461:SF2">
    <property type="entry name" value="SERINE RECOMBINASE PINE-RELATED"/>
    <property type="match status" value="1"/>
</dbReference>
<dbReference type="Gene3D" id="3.90.1750.20">
    <property type="entry name" value="Putative Large Serine Recombinase, Chain B, Domain 2"/>
    <property type="match status" value="1"/>
</dbReference>
<dbReference type="EMBL" id="JAELXN010000049">
    <property type="protein sequence ID" value="MBJ6596868.1"/>
    <property type="molecule type" value="Genomic_DNA"/>
</dbReference>
<evidence type="ECO:0000256" key="4">
    <source>
        <dbReference type="SAM" id="MobiDB-lite"/>
    </source>
</evidence>
<dbReference type="InterPro" id="IPR038109">
    <property type="entry name" value="DNA_bind_recomb_sf"/>
</dbReference>
<dbReference type="InterPro" id="IPR011109">
    <property type="entry name" value="DNA_bind_recombinase_dom"/>
</dbReference>
<reference evidence="8" key="2">
    <citation type="submission" date="2020-12" db="EMBL/GenBank/DDBJ databases">
        <title>Molecular epidemiology of VIM- metallo-b-lactamase-producing Enterobacter cloacae complex isolated in France between 2015 and 2018.</title>
        <authorList>
            <person name="Emeraud C."/>
            <person name="Petit C."/>
            <person name="Bonnin R."/>
            <person name="Naas T."/>
            <person name="Dortet L."/>
        </authorList>
    </citation>
    <scope>NUCLEOTIDE SEQUENCE</scope>
    <source>
        <strain evidence="8">170C2</strain>
    </source>
</reference>
<accession>A0A7W3CDZ4</accession>
<dbReference type="InterPro" id="IPR006119">
    <property type="entry name" value="Resolv_N"/>
</dbReference>
<feature type="domain" description="Recombinase" evidence="6">
    <location>
        <begin position="176"/>
        <end position="291"/>
    </location>
</feature>
<reference evidence="7 9" key="1">
    <citation type="submission" date="2020-06" db="EMBL/GenBank/DDBJ databases">
        <title>REHAB project genomes.</title>
        <authorList>
            <person name="Shaw L.P."/>
        </authorList>
    </citation>
    <scope>NUCLEOTIDE SEQUENCE [LARGE SCALE GENOMIC DNA]</scope>
    <source>
        <strain evidence="7 9">RHBSTW-00074</strain>
    </source>
</reference>